<dbReference type="AlphaFoldDB" id="A0A371D6V8"/>
<gene>
    <name evidence="1" type="ORF">OH76DRAFT_684356</name>
</gene>
<protein>
    <submittedName>
        <fullName evidence="1">Uncharacterized protein</fullName>
    </submittedName>
</protein>
<dbReference type="EMBL" id="KZ857413">
    <property type="protein sequence ID" value="RDX48232.1"/>
    <property type="molecule type" value="Genomic_DNA"/>
</dbReference>
<evidence type="ECO:0000313" key="2">
    <source>
        <dbReference type="Proteomes" id="UP000256964"/>
    </source>
</evidence>
<name>A0A371D6V8_9APHY</name>
<organism evidence="1 2">
    <name type="scientific">Lentinus brumalis</name>
    <dbReference type="NCBI Taxonomy" id="2498619"/>
    <lineage>
        <taxon>Eukaryota</taxon>
        <taxon>Fungi</taxon>
        <taxon>Dikarya</taxon>
        <taxon>Basidiomycota</taxon>
        <taxon>Agaricomycotina</taxon>
        <taxon>Agaricomycetes</taxon>
        <taxon>Polyporales</taxon>
        <taxon>Polyporaceae</taxon>
        <taxon>Lentinus</taxon>
    </lineage>
</organism>
<evidence type="ECO:0000313" key="1">
    <source>
        <dbReference type="EMBL" id="RDX48232.1"/>
    </source>
</evidence>
<accession>A0A371D6V8</accession>
<dbReference type="Proteomes" id="UP000256964">
    <property type="component" value="Unassembled WGS sequence"/>
</dbReference>
<keyword evidence="2" id="KW-1185">Reference proteome</keyword>
<sequence length="138" mass="14728">MTSHVMTLCTTTYTYFADCLLGMDAVAVLFPCIVLGTCKIAASVRCSVGLVRTLKPACHEYCVCKLPALLATACPSSPVTVSACTTNLVLCCHALHECLRTLARTRAGCEVDIYRCVAGCNSVPACIPYARIAILLLY</sequence>
<proteinExistence type="predicted"/>
<reference evidence="1 2" key="1">
    <citation type="journal article" date="2018" name="Biotechnol. Biofuels">
        <title>Integrative visual omics of the white-rot fungus Polyporus brumalis exposes the biotechnological potential of its oxidative enzymes for delignifying raw plant biomass.</title>
        <authorList>
            <person name="Miyauchi S."/>
            <person name="Rancon A."/>
            <person name="Drula E."/>
            <person name="Hage H."/>
            <person name="Chaduli D."/>
            <person name="Favel A."/>
            <person name="Grisel S."/>
            <person name="Henrissat B."/>
            <person name="Herpoel-Gimbert I."/>
            <person name="Ruiz-Duenas F.J."/>
            <person name="Chevret D."/>
            <person name="Hainaut M."/>
            <person name="Lin J."/>
            <person name="Wang M."/>
            <person name="Pangilinan J."/>
            <person name="Lipzen A."/>
            <person name="Lesage-Meessen L."/>
            <person name="Navarro D."/>
            <person name="Riley R."/>
            <person name="Grigoriev I.V."/>
            <person name="Zhou S."/>
            <person name="Raouche S."/>
            <person name="Rosso M.N."/>
        </authorList>
    </citation>
    <scope>NUCLEOTIDE SEQUENCE [LARGE SCALE GENOMIC DNA]</scope>
    <source>
        <strain evidence="1 2">BRFM 1820</strain>
    </source>
</reference>